<name>A0A836HJM1_LEIEN</name>
<dbReference type="EMBL" id="JAFHKP010000016">
    <property type="protein sequence ID" value="KAG5482508.1"/>
    <property type="molecule type" value="Genomic_DNA"/>
</dbReference>
<comment type="caution">
    <text evidence="2">The sequence shown here is derived from an EMBL/GenBank/DDBJ whole genome shotgun (WGS) entry which is preliminary data.</text>
</comment>
<accession>A0A836HJM1</accession>
<dbReference type="InterPro" id="IPR027417">
    <property type="entry name" value="P-loop_NTPase"/>
</dbReference>
<gene>
    <name evidence="2" type="ORF">CUR178_05648</name>
</gene>
<dbReference type="Gene3D" id="3.40.50.300">
    <property type="entry name" value="P-loop containing nucleotide triphosphate hydrolases"/>
    <property type="match status" value="1"/>
</dbReference>
<feature type="region of interest" description="Disordered" evidence="1">
    <location>
        <begin position="221"/>
        <end position="247"/>
    </location>
</feature>
<organism evidence="2 3">
    <name type="scientific">Leishmania enriettii</name>
    <dbReference type="NCBI Taxonomy" id="5663"/>
    <lineage>
        <taxon>Eukaryota</taxon>
        <taxon>Discoba</taxon>
        <taxon>Euglenozoa</taxon>
        <taxon>Kinetoplastea</taxon>
        <taxon>Metakinetoplastina</taxon>
        <taxon>Trypanosomatida</taxon>
        <taxon>Trypanosomatidae</taxon>
        <taxon>Leishmaniinae</taxon>
        <taxon>Leishmania</taxon>
    </lineage>
</organism>
<evidence type="ECO:0000256" key="1">
    <source>
        <dbReference type="SAM" id="MobiDB-lite"/>
    </source>
</evidence>
<proteinExistence type="predicted"/>
<dbReference type="KEGG" id="lenr:94172844"/>
<keyword evidence="3" id="KW-1185">Reference proteome</keyword>
<dbReference type="OrthoDB" id="10041966at2759"/>
<dbReference type="SUPFAM" id="SSF52540">
    <property type="entry name" value="P-loop containing nucleoside triphosphate hydrolases"/>
    <property type="match status" value="1"/>
</dbReference>
<protein>
    <submittedName>
        <fullName evidence="2">Uncharacterized protein</fullName>
    </submittedName>
</protein>
<dbReference type="RefSeq" id="XP_067694198.1">
    <property type="nucleotide sequence ID" value="XM_067837334.1"/>
</dbReference>
<evidence type="ECO:0000313" key="2">
    <source>
        <dbReference type="EMBL" id="KAG5482508.1"/>
    </source>
</evidence>
<sequence>MPRDAEGDSLADAAGATRTAGAIDVSISVKFVGIIGCSASGKSTIAHHLACRLDSPLHPISTDNFFLEDVYMQLRTYEDYRCIDYGAVAHWMSVLAHAVPTVTVNLVEETDTRAPAPVVRAAGGAAWLLPRDWEECVHDAWRARMLSHLPELGKYHRVAPKDTSASKAPAAAAAVAAALAQPRGALTEADLAGAYHDDRSSDDDGDASLCAHEAEEEYRRRRSVAASAQRKRSCGGTSDSPLGLNSGADEQAPHAVVPFSRHVAIYVLWEGLTLLCNRLVNSYIDYAIEVHCDPETACLRRFFRTPRRHLPRYLIRGPASDDESGPKDELQRRQQRAQAAVAAGVVRQVYRSRIEEVWAVRSREQQRTDLMAALEREMRLDGWESFVQVTSTTASSSPASIAARDALVLLSPSCFDPPRPSCTRKLAHADAAKTLCDSCSGTYLQGKSGEAEATRRTHLGAGASLAAAAEQAGNDGSVCWSADGLPTRAFQIFWESEFDDWLTATTLLSPTAAAARGGDGAALVWASLTRCHSDVLCPHRADEQRCGVTDHLSRASPRQLTPPTDQGGGAYVSRMLAQCGRLALLQGSSRGERAVAPSSSQGRSTACKDAFTARLGLERQLGEDDGYSTTGPSAETIISALAPFYYEFRYWFYFEVLYYHRVFCPLQAHRLRWRSVVGATDAVPVNGEGRSDGCDDTSAQRSVPRPWWTMKNDRGVRGEDADELLTQVDCISAAIRAIR</sequence>
<feature type="region of interest" description="Disordered" evidence="1">
    <location>
        <begin position="314"/>
        <end position="333"/>
    </location>
</feature>
<reference evidence="2 3" key="1">
    <citation type="submission" date="2021-02" db="EMBL/GenBank/DDBJ databases">
        <title>Leishmania (Mundinia) enrietti genome sequencing and assembly.</title>
        <authorList>
            <person name="Almutairi H."/>
            <person name="Gatherer D."/>
        </authorList>
    </citation>
    <scope>NUCLEOTIDE SEQUENCE [LARGE SCALE GENOMIC DNA]</scope>
    <source>
        <strain evidence="2">CUR178</strain>
    </source>
</reference>
<evidence type="ECO:0000313" key="3">
    <source>
        <dbReference type="Proteomes" id="UP000674179"/>
    </source>
</evidence>
<dbReference type="GeneID" id="94172844"/>
<dbReference type="Proteomes" id="UP000674179">
    <property type="component" value="Chromosome 16"/>
</dbReference>
<dbReference type="AlphaFoldDB" id="A0A836HJM1"/>